<reference evidence="1 2" key="1">
    <citation type="journal article" date="2014" name="Genome Announc.">
        <title>Complete Genome Sequences of Two Escherichia coli O145:H28 Outbreak Strains of Food Origin.</title>
        <authorList>
            <person name="Cooper K.K."/>
            <person name="Mandrell R.E."/>
            <person name="Louie J.W."/>
            <person name="Korlach J."/>
            <person name="Clark T.A."/>
            <person name="Parker C.T."/>
            <person name="Huynh S."/>
            <person name="Chain P.S."/>
            <person name="Ahmed S."/>
            <person name="Carter M.Q."/>
        </authorList>
    </citation>
    <scope>NUCLEOTIDE SEQUENCE [LARGE SCALE GENOMIC DNA]</scope>
    <source>
        <strain evidence="1 2">RM12581</strain>
    </source>
</reference>
<protein>
    <submittedName>
        <fullName evidence="1">Uncharacterized protein</fullName>
    </submittedName>
</protein>
<organism evidence="1 2">
    <name type="scientific">Escherichia coli O145:H28 (strain RM12581)</name>
    <dbReference type="NCBI Taxonomy" id="1248823"/>
    <lineage>
        <taxon>Bacteria</taxon>
        <taxon>Pseudomonadati</taxon>
        <taxon>Pseudomonadota</taxon>
        <taxon>Gammaproteobacteria</taxon>
        <taxon>Enterobacterales</taxon>
        <taxon>Enterobacteriaceae</taxon>
        <taxon>Escherichia</taxon>
    </lineage>
</organism>
<dbReference type="AlphaFoldDB" id="A0ABC7ZNU4"/>
<dbReference type="EMBL" id="CP007136">
    <property type="protein sequence ID" value="AHY69494.1"/>
    <property type="molecule type" value="Genomic_DNA"/>
</dbReference>
<evidence type="ECO:0000313" key="1">
    <source>
        <dbReference type="EMBL" id="AHY69494.1"/>
    </source>
</evidence>
<sequence length="48" mass="5489">MIIFDELLIAFDLLHSSGVYVYRGTFIRLSGVVLWHKSASVLINGHHY</sequence>
<gene>
    <name evidence="1" type="ORF">ECRM12581_4820</name>
</gene>
<evidence type="ECO:0000313" key="2">
    <source>
        <dbReference type="Proteomes" id="UP000025231"/>
    </source>
</evidence>
<accession>A0ABC7ZNU4</accession>
<dbReference type="Proteomes" id="UP000025231">
    <property type="component" value="Chromosome"/>
</dbReference>
<proteinExistence type="predicted"/>
<name>A0ABC7ZNU4_ECOLR</name>